<gene>
    <name evidence="2" type="ORF">BWQ96_10501</name>
</gene>
<evidence type="ECO:0000313" key="3">
    <source>
        <dbReference type="Proteomes" id="UP000247409"/>
    </source>
</evidence>
<feature type="region of interest" description="Disordered" evidence="1">
    <location>
        <begin position="134"/>
        <end position="154"/>
    </location>
</feature>
<feature type="compositionally biased region" description="Basic and acidic residues" evidence="1">
    <location>
        <begin position="139"/>
        <end position="148"/>
    </location>
</feature>
<proteinExistence type="predicted"/>
<keyword evidence="3" id="KW-1185">Reference proteome</keyword>
<dbReference type="Proteomes" id="UP000247409">
    <property type="component" value="Unassembled WGS sequence"/>
</dbReference>
<protein>
    <submittedName>
        <fullName evidence="2">Uncharacterized protein</fullName>
    </submittedName>
</protein>
<accession>A0A2V3ICF7</accession>
<name>A0A2V3ICF7_9FLOR</name>
<dbReference type="AlphaFoldDB" id="A0A2V3ICF7"/>
<reference evidence="2 3" key="1">
    <citation type="journal article" date="2018" name="Mol. Biol. Evol.">
        <title>Analysis of the draft genome of the red seaweed Gracilariopsis chorda provides insights into genome size evolution in Rhodophyta.</title>
        <authorList>
            <person name="Lee J."/>
            <person name="Yang E.C."/>
            <person name="Graf L."/>
            <person name="Yang J.H."/>
            <person name="Qiu H."/>
            <person name="Zel Zion U."/>
            <person name="Chan C.X."/>
            <person name="Stephens T.G."/>
            <person name="Weber A.P.M."/>
            <person name="Boo G.H."/>
            <person name="Boo S.M."/>
            <person name="Kim K.M."/>
            <person name="Shin Y."/>
            <person name="Jung M."/>
            <person name="Lee S.J."/>
            <person name="Yim H.S."/>
            <person name="Lee J.H."/>
            <person name="Bhattacharya D."/>
            <person name="Yoon H.S."/>
        </authorList>
    </citation>
    <scope>NUCLEOTIDE SEQUENCE [LARGE SCALE GENOMIC DNA]</scope>
    <source>
        <strain evidence="2 3">SKKU-2015</strain>
        <tissue evidence="2">Whole body</tissue>
    </source>
</reference>
<sequence length="266" mass="29401">MRLDCYRNIVFSFRMEPVSKLFGSSEPLCEHQEDEAEATNLLEMGGLGFSDHFGDGSGAMHISLMQNPPRPGDDIVEEEEEIKPVDFDDLEQFAADDDNARNAKPVDHDIPLEMRARFAKEEEEVEVVKPIMDSIATEDSSKPGRVSRENSQGSYEAFVDTQIKSIAGATEKLANLKVVHNEPGSASLDSAVTESAEETVSLGMDTNLMQMASNVISVVDDTADSSDDEEYMDWNDTGRVDVLTTSQQSFQGYEPKEVESRESSAR</sequence>
<dbReference type="EMBL" id="NBIV01000439">
    <property type="protein sequence ID" value="PXF39786.1"/>
    <property type="molecule type" value="Genomic_DNA"/>
</dbReference>
<feature type="compositionally biased region" description="Basic and acidic residues" evidence="1">
    <location>
        <begin position="254"/>
        <end position="266"/>
    </location>
</feature>
<feature type="region of interest" description="Disordered" evidence="1">
    <location>
        <begin position="246"/>
        <end position="266"/>
    </location>
</feature>
<evidence type="ECO:0000256" key="1">
    <source>
        <dbReference type="SAM" id="MobiDB-lite"/>
    </source>
</evidence>
<evidence type="ECO:0000313" key="2">
    <source>
        <dbReference type="EMBL" id="PXF39786.1"/>
    </source>
</evidence>
<organism evidence="2 3">
    <name type="scientific">Gracilariopsis chorda</name>
    <dbReference type="NCBI Taxonomy" id="448386"/>
    <lineage>
        <taxon>Eukaryota</taxon>
        <taxon>Rhodophyta</taxon>
        <taxon>Florideophyceae</taxon>
        <taxon>Rhodymeniophycidae</taxon>
        <taxon>Gracilariales</taxon>
        <taxon>Gracilariaceae</taxon>
        <taxon>Gracilariopsis</taxon>
    </lineage>
</organism>
<comment type="caution">
    <text evidence="2">The sequence shown here is derived from an EMBL/GenBank/DDBJ whole genome shotgun (WGS) entry which is preliminary data.</text>
</comment>